<keyword evidence="7" id="KW-1185">Reference proteome</keyword>
<evidence type="ECO:0000313" key="6">
    <source>
        <dbReference type="EMBL" id="KAB2331263.1"/>
    </source>
</evidence>
<dbReference type="RefSeq" id="WP_151574926.1">
    <property type="nucleotide sequence ID" value="NZ_WBOT01000005.1"/>
</dbReference>
<comment type="caution">
    <text evidence="6">The sequence shown here is derived from an EMBL/GenBank/DDBJ whole genome shotgun (WGS) entry which is preliminary data.</text>
</comment>
<protein>
    <submittedName>
        <fullName evidence="6">ABC transporter ATP-binding protein</fullName>
    </submittedName>
</protein>
<dbReference type="FunFam" id="3.40.50.300:FF:000032">
    <property type="entry name" value="Export ABC transporter ATP-binding protein"/>
    <property type="match status" value="1"/>
</dbReference>
<sequence length="253" mass="27946">MGILKVQSVKKVYQSRRGAKVEALSDISFTVNKGEYIAIMGESGSGKSTLLNILASLDEVTAGEVLLEGMSYKEIPNEKLAAFRREHLGFVFQDFNLLDQFTLKDNIFLPLVMANLRVKEMNAKIKHLGVALEIEHILDKYPYEVSGGQQQRAAVARALITSPSLILADEPTGALDSRSAQELLDLFAAFHQAGQTIIMVTHSVYAASKASRVLFIKDGKINNEIQKTNMNQDITQQVFDMQSAAVAKRRTSL</sequence>
<dbReference type="SUPFAM" id="SSF52540">
    <property type="entry name" value="P-loop containing nucleoside triphosphate hydrolases"/>
    <property type="match status" value="1"/>
</dbReference>
<dbReference type="Pfam" id="PF00005">
    <property type="entry name" value="ABC_tran"/>
    <property type="match status" value="1"/>
</dbReference>
<dbReference type="AlphaFoldDB" id="A0A7V7UU61"/>
<dbReference type="InterPro" id="IPR017871">
    <property type="entry name" value="ABC_transporter-like_CS"/>
</dbReference>
<dbReference type="GO" id="GO:0005524">
    <property type="term" value="F:ATP binding"/>
    <property type="evidence" value="ECO:0007669"/>
    <property type="project" value="UniProtKB-KW"/>
</dbReference>
<keyword evidence="2" id="KW-0813">Transport</keyword>
<accession>A0A7V7UU61</accession>
<proteinExistence type="inferred from homology"/>
<dbReference type="PROSITE" id="PS50893">
    <property type="entry name" value="ABC_TRANSPORTER_2"/>
    <property type="match status" value="1"/>
</dbReference>
<dbReference type="PROSITE" id="PS00211">
    <property type="entry name" value="ABC_TRANSPORTER_1"/>
    <property type="match status" value="1"/>
</dbReference>
<dbReference type="GO" id="GO:0016887">
    <property type="term" value="F:ATP hydrolysis activity"/>
    <property type="evidence" value="ECO:0007669"/>
    <property type="project" value="InterPro"/>
</dbReference>
<name>A0A7V7UU61_9BACI</name>
<evidence type="ECO:0000259" key="5">
    <source>
        <dbReference type="PROSITE" id="PS50893"/>
    </source>
</evidence>
<comment type="similarity">
    <text evidence="1">Belongs to the ABC transporter superfamily.</text>
</comment>
<evidence type="ECO:0000313" key="7">
    <source>
        <dbReference type="Proteomes" id="UP000441354"/>
    </source>
</evidence>
<dbReference type="InterPro" id="IPR027417">
    <property type="entry name" value="P-loop_NTPase"/>
</dbReference>
<keyword evidence="3" id="KW-0547">Nucleotide-binding</keyword>
<evidence type="ECO:0000256" key="4">
    <source>
        <dbReference type="ARBA" id="ARBA00022840"/>
    </source>
</evidence>
<dbReference type="CDD" id="cd03255">
    <property type="entry name" value="ABC_MJ0796_LolCDE_FtsE"/>
    <property type="match status" value="1"/>
</dbReference>
<dbReference type="PANTHER" id="PTHR42798">
    <property type="entry name" value="LIPOPROTEIN-RELEASING SYSTEM ATP-BINDING PROTEIN LOLD"/>
    <property type="match status" value="1"/>
</dbReference>
<dbReference type="SMART" id="SM00382">
    <property type="entry name" value="AAA"/>
    <property type="match status" value="1"/>
</dbReference>
<dbReference type="InterPro" id="IPR003593">
    <property type="entry name" value="AAA+_ATPase"/>
</dbReference>
<dbReference type="Gene3D" id="3.40.50.300">
    <property type="entry name" value="P-loop containing nucleotide triphosphate hydrolases"/>
    <property type="match status" value="1"/>
</dbReference>
<reference evidence="6 7" key="1">
    <citation type="journal article" date="2014" name="Arch. Microbiol.">
        <title>Bacillus mesophilum sp. nov., strain IITR-54T, a novel 4-chlorobiphenyl dechlorinating bacterium.</title>
        <authorList>
            <person name="Manickam N."/>
            <person name="Singh N.K."/>
            <person name="Bajaj A."/>
            <person name="Kumar R.M."/>
            <person name="Kaur G."/>
            <person name="Kaur N."/>
            <person name="Bala M."/>
            <person name="Kumar A."/>
            <person name="Mayilraj S."/>
        </authorList>
    </citation>
    <scope>NUCLEOTIDE SEQUENCE [LARGE SCALE GENOMIC DNA]</scope>
    <source>
        <strain evidence="6 7">IITR-54</strain>
    </source>
</reference>
<feature type="domain" description="ABC transporter" evidence="5">
    <location>
        <begin position="4"/>
        <end position="243"/>
    </location>
</feature>
<organism evidence="6 7">
    <name type="scientific">Bacillus mesophilum</name>
    <dbReference type="NCBI Taxonomy" id="1071718"/>
    <lineage>
        <taxon>Bacteria</taxon>
        <taxon>Bacillati</taxon>
        <taxon>Bacillota</taxon>
        <taxon>Bacilli</taxon>
        <taxon>Bacillales</taxon>
        <taxon>Bacillaceae</taxon>
        <taxon>Bacillus</taxon>
    </lineage>
</organism>
<dbReference type="EMBL" id="WBOT01000005">
    <property type="protein sequence ID" value="KAB2331263.1"/>
    <property type="molecule type" value="Genomic_DNA"/>
</dbReference>
<evidence type="ECO:0000256" key="2">
    <source>
        <dbReference type="ARBA" id="ARBA00022448"/>
    </source>
</evidence>
<dbReference type="GO" id="GO:0022857">
    <property type="term" value="F:transmembrane transporter activity"/>
    <property type="evidence" value="ECO:0007669"/>
    <property type="project" value="UniProtKB-ARBA"/>
</dbReference>
<dbReference type="Proteomes" id="UP000441354">
    <property type="component" value="Unassembled WGS sequence"/>
</dbReference>
<gene>
    <name evidence="6" type="ORF">F7732_15525</name>
</gene>
<keyword evidence="4 6" id="KW-0067">ATP-binding</keyword>
<evidence type="ECO:0000256" key="1">
    <source>
        <dbReference type="ARBA" id="ARBA00005417"/>
    </source>
</evidence>
<dbReference type="OrthoDB" id="9791546at2"/>
<dbReference type="InterPro" id="IPR017911">
    <property type="entry name" value="MacB-like_ATP-bd"/>
</dbReference>
<dbReference type="PANTHER" id="PTHR42798:SF7">
    <property type="entry name" value="ALPHA-D-RIBOSE 1-METHYLPHOSPHONATE 5-TRIPHOSPHATE SYNTHASE SUBUNIT PHNL"/>
    <property type="match status" value="1"/>
</dbReference>
<evidence type="ECO:0000256" key="3">
    <source>
        <dbReference type="ARBA" id="ARBA00022741"/>
    </source>
</evidence>
<dbReference type="InterPro" id="IPR003439">
    <property type="entry name" value="ABC_transporter-like_ATP-bd"/>
</dbReference>
<dbReference type="GO" id="GO:0098796">
    <property type="term" value="C:membrane protein complex"/>
    <property type="evidence" value="ECO:0007669"/>
    <property type="project" value="UniProtKB-ARBA"/>
</dbReference>